<feature type="region of interest" description="Disordered" evidence="1">
    <location>
        <begin position="164"/>
        <end position="215"/>
    </location>
</feature>
<name>A0ABY7DGA9_MYAAR</name>
<reference evidence="2" key="1">
    <citation type="submission" date="2022-11" db="EMBL/GenBank/DDBJ databases">
        <title>Centuries of genome instability and evolution in soft-shell clam transmissible cancer (bioRxiv).</title>
        <authorList>
            <person name="Hart S.F.M."/>
            <person name="Yonemitsu M.A."/>
            <person name="Giersch R.M."/>
            <person name="Beal B.F."/>
            <person name="Arriagada G."/>
            <person name="Davis B.W."/>
            <person name="Ostrander E.A."/>
            <person name="Goff S.P."/>
            <person name="Metzger M.J."/>
        </authorList>
    </citation>
    <scope>NUCLEOTIDE SEQUENCE</scope>
    <source>
        <strain evidence="2">MELC-2E11</strain>
        <tissue evidence="2">Siphon/mantle</tissue>
    </source>
</reference>
<dbReference type="EMBL" id="CP111013">
    <property type="protein sequence ID" value="WAQ95732.1"/>
    <property type="molecule type" value="Genomic_DNA"/>
</dbReference>
<proteinExistence type="predicted"/>
<feature type="compositionally biased region" description="Polar residues" evidence="1">
    <location>
        <begin position="35"/>
        <end position="44"/>
    </location>
</feature>
<feature type="compositionally biased region" description="Basic residues" evidence="1">
    <location>
        <begin position="54"/>
        <end position="63"/>
    </location>
</feature>
<keyword evidence="3" id="KW-1185">Reference proteome</keyword>
<feature type="region of interest" description="Disordered" evidence="1">
    <location>
        <begin position="1"/>
        <end position="143"/>
    </location>
</feature>
<feature type="compositionally biased region" description="Basic and acidic residues" evidence="1">
    <location>
        <begin position="194"/>
        <end position="215"/>
    </location>
</feature>
<feature type="compositionally biased region" description="Basic and acidic residues" evidence="1">
    <location>
        <begin position="106"/>
        <end position="125"/>
    </location>
</feature>
<accession>A0ABY7DGA9</accession>
<evidence type="ECO:0000313" key="2">
    <source>
        <dbReference type="EMBL" id="WAQ95732.1"/>
    </source>
</evidence>
<feature type="compositionally biased region" description="Basic and acidic residues" evidence="1">
    <location>
        <begin position="177"/>
        <end position="187"/>
    </location>
</feature>
<sequence length="215" mass="24072">MTDIGAENNGSKTRNLEKSVDRMTKSSDFNDFDSVMSQSVTSIGSDIVTPMKRNGVKAKIKNSPKKERNESPSRVAKNGEKESRTDSPSRYRKKTESPVARRKRERKESSEVKRQSRDVQDEKESSNSMPANRLSGSASNASNNIFYLIDPTVKNKCKSVGELAAEKRKSGNFTPSTEKDTQAESKTDASLSPKNRERTKSDPYKKSKVMEQTHL</sequence>
<feature type="compositionally biased region" description="Basic and acidic residues" evidence="1">
    <location>
        <begin position="14"/>
        <end position="25"/>
    </location>
</feature>
<gene>
    <name evidence="2" type="ORF">MAR_028422</name>
</gene>
<feature type="compositionally biased region" description="Basic and acidic residues" evidence="1">
    <location>
        <begin position="64"/>
        <end position="89"/>
    </location>
</feature>
<feature type="compositionally biased region" description="Polar residues" evidence="1">
    <location>
        <begin position="126"/>
        <end position="143"/>
    </location>
</feature>
<dbReference type="Proteomes" id="UP001164746">
    <property type="component" value="Chromosome 2"/>
</dbReference>
<organism evidence="2 3">
    <name type="scientific">Mya arenaria</name>
    <name type="common">Soft-shell clam</name>
    <dbReference type="NCBI Taxonomy" id="6604"/>
    <lineage>
        <taxon>Eukaryota</taxon>
        <taxon>Metazoa</taxon>
        <taxon>Spiralia</taxon>
        <taxon>Lophotrochozoa</taxon>
        <taxon>Mollusca</taxon>
        <taxon>Bivalvia</taxon>
        <taxon>Autobranchia</taxon>
        <taxon>Heteroconchia</taxon>
        <taxon>Euheterodonta</taxon>
        <taxon>Imparidentia</taxon>
        <taxon>Neoheterodontei</taxon>
        <taxon>Myida</taxon>
        <taxon>Myoidea</taxon>
        <taxon>Myidae</taxon>
        <taxon>Mya</taxon>
    </lineage>
</organism>
<evidence type="ECO:0000313" key="3">
    <source>
        <dbReference type="Proteomes" id="UP001164746"/>
    </source>
</evidence>
<evidence type="ECO:0000256" key="1">
    <source>
        <dbReference type="SAM" id="MobiDB-lite"/>
    </source>
</evidence>
<protein>
    <submittedName>
        <fullName evidence="2">Uncharacterized protein</fullName>
    </submittedName>
</protein>